<evidence type="ECO:0000313" key="8">
    <source>
        <dbReference type="Proteomes" id="UP000219621"/>
    </source>
</evidence>
<keyword evidence="5" id="KW-0460">Magnesium</keyword>
<keyword evidence="5" id="KW-0800">Toxin</keyword>
<dbReference type="InterPro" id="IPR022907">
    <property type="entry name" value="VapC_family"/>
</dbReference>
<evidence type="ECO:0000259" key="6">
    <source>
        <dbReference type="Pfam" id="PF01850"/>
    </source>
</evidence>
<evidence type="ECO:0000256" key="1">
    <source>
        <dbReference type="ARBA" id="ARBA00022649"/>
    </source>
</evidence>
<reference evidence="7 8" key="1">
    <citation type="submission" date="2017-09" db="EMBL/GenBank/DDBJ databases">
        <authorList>
            <person name="Ehlers B."/>
            <person name="Leendertz F.H."/>
        </authorList>
    </citation>
    <scope>NUCLEOTIDE SEQUENCE [LARGE SCALE GENOMIC DNA]</scope>
    <source>
        <strain evidence="7 8">USBA 140</strain>
    </source>
</reference>
<evidence type="ECO:0000256" key="3">
    <source>
        <dbReference type="ARBA" id="ARBA00022723"/>
    </source>
</evidence>
<gene>
    <name evidence="5" type="primary">vapC</name>
    <name evidence="7" type="ORF">SAMN05421508_11285</name>
</gene>
<dbReference type="Pfam" id="PF01850">
    <property type="entry name" value="PIN"/>
    <property type="match status" value="1"/>
</dbReference>
<dbReference type="EC" id="3.1.-.-" evidence="5"/>
<evidence type="ECO:0000256" key="4">
    <source>
        <dbReference type="ARBA" id="ARBA00022801"/>
    </source>
</evidence>
<dbReference type="CDD" id="cd18682">
    <property type="entry name" value="PIN_VapC-like"/>
    <property type="match status" value="1"/>
</dbReference>
<evidence type="ECO:0000256" key="5">
    <source>
        <dbReference type="HAMAP-Rule" id="MF_00265"/>
    </source>
</evidence>
<keyword evidence="2 5" id="KW-0540">Nuclease</keyword>
<keyword evidence="3 5" id="KW-0479">Metal-binding</keyword>
<comment type="similarity">
    <text evidence="5">Belongs to the PINc/VapC protein family.</text>
</comment>
<dbReference type="EMBL" id="OCNJ01000012">
    <property type="protein sequence ID" value="SOE00420.1"/>
    <property type="molecule type" value="Genomic_DNA"/>
</dbReference>
<evidence type="ECO:0000313" key="7">
    <source>
        <dbReference type="EMBL" id="SOE00420.1"/>
    </source>
</evidence>
<dbReference type="RefSeq" id="WP_097281201.1">
    <property type="nucleotide sequence ID" value="NZ_OCNJ01000012.1"/>
</dbReference>
<keyword evidence="4 5" id="KW-0378">Hydrolase</keyword>
<keyword evidence="8" id="KW-1185">Reference proteome</keyword>
<dbReference type="OrthoDB" id="286092at2"/>
<dbReference type="GO" id="GO:0004540">
    <property type="term" value="F:RNA nuclease activity"/>
    <property type="evidence" value="ECO:0007669"/>
    <property type="project" value="InterPro"/>
</dbReference>
<comment type="cofactor">
    <cofactor evidence="5">
        <name>Mg(2+)</name>
        <dbReference type="ChEBI" id="CHEBI:18420"/>
    </cofactor>
</comment>
<proteinExistence type="inferred from homology"/>
<dbReference type="GO" id="GO:0016787">
    <property type="term" value="F:hydrolase activity"/>
    <property type="evidence" value="ECO:0007669"/>
    <property type="project" value="UniProtKB-KW"/>
</dbReference>
<name>A0A286GY12_9PROT</name>
<dbReference type="SUPFAM" id="SSF88723">
    <property type="entry name" value="PIN domain-like"/>
    <property type="match status" value="1"/>
</dbReference>
<sequence>MSDVVLDASALLALLDREPGYEAVAAVMPGALLSTVNLSEVLGKLVDRGVPVAVAARVAEAVGATVVDLDTETAVEAAALRQATRGAGLSLGDRACLALARQRGLPALTTDAAWERVASAVGVDVRNIRPRP</sequence>
<keyword evidence="1 5" id="KW-1277">Toxin-antitoxin system</keyword>
<dbReference type="Gene3D" id="3.40.50.1010">
    <property type="entry name" value="5'-nuclease"/>
    <property type="match status" value="1"/>
</dbReference>
<comment type="function">
    <text evidence="5">Toxic component of a toxin-antitoxin (TA) system. An RNase.</text>
</comment>
<protein>
    <recommendedName>
        <fullName evidence="5">Ribonuclease VapC</fullName>
        <shortName evidence="5">RNase VapC</shortName>
        <ecNumber evidence="5">3.1.-.-</ecNumber>
    </recommendedName>
    <alternativeName>
        <fullName evidence="5">Toxin VapC</fullName>
    </alternativeName>
</protein>
<feature type="binding site" evidence="5">
    <location>
        <position position="93"/>
    </location>
    <ligand>
        <name>Mg(2+)</name>
        <dbReference type="ChEBI" id="CHEBI:18420"/>
    </ligand>
</feature>
<organism evidence="7 8">
    <name type="scientific">Caenispirillum bisanense</name>
    <dbReference type="NCBI Taxonomy" id="414052"/>
    <lineage>
        <taxon>Bacteria</taxon>
        <taxon>Pseudomonadati</taxon>
        <taxon>Pseudomonadota</taxon>
        <taxon>Alphaproteobacteria</taxon>
        <taxon>Rhodospirillales</taxon>
        <taxon>Novispirillaceae</taxon>
        <taxon>Caenispirillum</taxon>
    </lineage>
</organism>
<dbReference type="InterPro" id="IPR002716">
    <property type="entry name" value="PIN_dom"/>
</dbReference>
<dbReference type="Proteomes" id="UP000219621">
    <property type="component" value="Unassembled WGS sequence"/>
</dbReference>
<dbReference type="HAMAP" id="MF_00265">
    <property type="entry name" value="VapC_Nob1"/>
    <property type="match status" value="1"/>
</dbReference>
<dbReference type="AlphaFoldDB" id="A0A286GY12"/>
<accession>A0A286GY12</accession>
<feature type="binding site" evidence="5">
    <location>
        <position position="7"/>
    </location>
    <ligand>
        <name>Mg(2+)</name>
        <dbReference type="ChEBI" id="CHEBI:18420"/>
    </ligand>
</feature>
<evidence type="ECO:0000256" key="2">
    <source>
        <dbReference type="ARBA" id="ARBA00022722"/>
    </source>
</evidence>
<dbReference type="GO" id="GO:0090729">
    <property type="term" value="F:toxin activity"/>
    <property type="evidence" value="ECO:0007669"/>
    <property type="project" value="UniProtKB-KW"/>
</dbReference>
<feature type="domain" description="PIN" evidence="6">
    <location>
        <begin position="4"/>
        <end position="118"/>
    </location>
</feature>
<dbReference type="InterPro" id="IPR029060">
    <property type="entry name" value="PIN-like_dom_sf"/>
</dbReference>
<dbReference type="GO" id="GO:0000287">
    <property type="term" value="F:magnesium ion binding"/>
    <property type="evidence" value="ECO:0007669"/>
    <property type="project" value="UniProtKB-UniRule"/>
</dbReference>